<dbReference type="EMBL" id="HBGW01038982">
    <property type="protein sequence ID" value="CAD9563335.1"/>
    <property type="molecule type" value="Transcribed_RNA"/>
</dbReference>
<dbReference type="InterPro" id="IPR011009">
    <property type="entry name" value="Kinase-like_dom_sf"/>
</dbReference>
<comment type="similarity">
    <text evidence="8">Belongs to the protein kinase superfamily. Ser/Thr protein kinase family. CDPK subfamily.</text>
</comment>
<dbReference type="GO" id="GO:0005524">
    <property type="term" value="F:ATP binding"/>
    <property type="evidence" value="ECO:0007669"/>
    <property type="project" value="UniProtKB-KW"/>
</dbReference>
<dbReference type="PROSITE" id="PS50222">
    <property type="entry name" value="EF_HAND_2"/>
    <property type="match status" value="3"/>
</dbReference>
<dbReference type="SUPFAM" id="SSF56112">
    <property type="entry name" value="Protein kinase-like (PK-like)"/>
    <property type="match status" value="1"/>
</dbReference>
<dbReference type="Gene3D" id="1.10.510.10">
    <property type="entry name" value="Transferase(Phosphotransferase) domain 1"/>
    <property type="match status" value="1"/>
</dbReference>
<dbReference type="FunFam" id="1.10.238.10:FF:000001">
    <property type="entry name" value="Calmodulin 1"/>
    <property type="match status" value="1"/>
</dbReference>
<dbReference type="Pfam" id="PF00069">
    <property type="entry name" value="Pkinase"/>
    <property type="match status" value="1"/>
</dbReference>
<dbReference type="SUPFAM" id="SSF47473">
    <property type="entry name" value="EF-hand"/>
    <property type="match status" value="1"/>
</dbReference>
<keyword evidence="4" id="KW-0547">Nucleotide-binding</keyword>
<keyword evidence="7" id="KW-0067">ATP-binding</keyword>
<evidence type="ECO:0000256" key="8">
    <source>
        <dbReference type="ARBA" id="ARBA00024334"/>
    </source>
</evidence>
<evidence type="ECO:0000313" key="11">
    <source>
        <dbReference type="EMBL" id="CAD9563335.1"/>
    </source>
</evidence>
<dbReference type="PROSITE" id="PS00018">
    <property type="entry name" value="EF_HAND_1"/>
    <property type="match status" value="1"/>
</dbReference>
<evidence type="ECO:0000259" key="10">
    <source>
        <dbReference type="PROSITE" id="PS50222"/>
    </source>
</evidence>
<evidence type="ECO:0008006" key="12">
    <source>
        <dbReference type="Google" id="ProtNLM"/>
    </source>
</evidence>
<evidence type="ECO:0000256" key="3">
    <source>
        <dbReference type="ARBA" id="ARBA00022679"/>
    </source>
</evidence>
<dbReference type="InterPro" id="IPR000719">
    <property type="entry name" value="Prot_kinase_dom"/>
</dbReference>
<dbReference type="GO" id="GO:0005509">
    <property type="term" value="F:calcium ion binding"/>
    <property type="evidence" value="ECO:0007669"/>
    <property type="project" value="InterPro"/>
</dbReference>
<protein>
    <recommendedName>
        <fullName evidence="12">Calmodulin</fullName>
    </recommendedName>
</protein>
<evidence type="ECO:0000256" key="5">
    <source>
        <dbReference type="ARBA" id="ARBA00022777"/>
    </source>
</evidence>
<keyword evidence="6" id="KW-0106">Calcium</keyword>
<dbReference type="InterPro" id="IPR011992">
    <property type="entry name" value="EF-hand-dom_pair"/>
</dbReference>
<dbReference type="InterPro" id="IPR002048">
    <property type="entry name" value="EF_hand_dom"/>
</dbReference>
<keyword evidence="2" id="KW-0723">Serine/threonine-protein kinase</keyword>
<evidence type="ECO:0000256" key="7">
    <source>
        <dbReference type="ARBA" id="ARBA00022840"/>
    </source>
</evidence>
<dbReference type="PANTHER" id="PTHR24349">
    <property type="entry name" value="SERINE/THREONINE-PROTEIN KINASE"/>
    <property type="match status" value="1"/>
</dbReference>
<evidence type="ECO:0000256" key="2">
    <source>
        <dbReference type="ARBA" id="ARBA00022527"/>
    </source>
</evidence>
<sequence>MELCTGGELFDRIIEAGHFSEAQGACVVQQMFRALFYMHECHVCHRDLKPENFLVLRGGDVQRTQLKLIDFGTAKRFDLNSLVTKVCTPHYVAPELLQKGKVPYSEKVDVWACGVILYQVLSGHLPFQADKDIDLLRLVKKGRFEFRPARLWSMVSDSARELINAMLALDVKSRCTADFAFHHPWVHDQYVQDDVALSKRLMKQMHLFLTVNRLKRVALRIIARQINDESIDRLRAIFLSMDEDNSGTIMREEMEEAVKQIGSGDMAQAGMVEIMCQLDPTGSGAVEYTEFLAATLGSARLPESACKAAFRSLDPDLDGQIRVGELQEAIKSPGYTSDGQELHHLISRADSNCDGAICYDEFVAILNAKDGRQNGFIGGPKLADADGLLGGA</sequence>
<evidence type="ECO:0000259" key="9">
    <source>
        <dbReference type="PROSITE" id="PS50011"/>
    </source>
</evidence>
<dbReference type="GO" id="GO:0004674">
    <property type="term" value="F:protein serine/threonine kinase activity"/>
    <property type="evidence" value="ECO:0007669"/>
    <property type="project" value="UniProtKB-KW"/>
</dbReference>
<feature type="domain" description="EF-hand" evidence="10">
    <location>
        <begin position="229"/>
        <end position="264"/>
    </location>
</feature>
<feature type="domain" description="Protein kinase" evidence="9">
    <location>
        <begin position="1"/>
        <end position="186"/>
    </location>
</feature>
<dbReference type="SMART" id="SM00054">
    <property type="entry name" value="EFh"/>
    <property type="match status" value="4"/>
</dbReference>
<evidence type="ECO:0000256" key="1">
    <source>
        <dbReference type="ARBA" id="ARBA00001946"/>
    </source>
</evidence>
<evidence type="ECO:0000256" key="4">
    <source>
        <dbReference type="ARBA" id="ARBA00022741"/>
    </source>
</evidence>
<reference evidence="11" key="1">
    <citation type="submission" date="2021-01" db="EMBL/GenBank/DDBJ databases">
        <authorList>
            <person name="Corre E."/>
            <person name="Pelletier E."/>
            <person name="Niang G."/>
            <person name="Scheremetjew M."/>
            <person name="Finn R."/>
            <person name="Kale V."/>
            <person name="Holt S."/>
            <person name="Cochrane G."/>
            <person name="Meng A."/>
            <person name="Brown T."/>
            <person name="Cohen L."/>
        </authorList>
    </citation>
    <scope>NUCLEOTIDE SEQUENCE</scope>
    <source>
        <strain evidence="11">RCC3387</strain>
    </source>
</reference>
<dbReference type="AlphaFoldDB" id="A0A7S2K290"/>
<dbReference type="Pfam" id="PF13499">
    <property type="entry name" value="EF-hand_7"/>
    <property type="match status" value="2"/>
</dbReference>
<organism evidence="11">
    <name type="scientific">Zooxanthella nutricula</name>
    <dbReference type="NCBI Taxonomy" id="1333877"/>
    <lineage>
        <taxon>Eukaryota</taxon>
        <taxon>Sar</taxon>
        <taxon>Alveolata</taxon>
        <taxon>Dinophyceae</taxon>
        <taxon>Peridiniales</taxon>
        <taxon>Peridiniales incertae sedis</taxon>
        <taxon>Zooxanthella</taxon>
    </lineage>
</organism>
<name>A0A7S2K290_9DINO</name>
<keyword evidence="5" id="KW-0418">Kinase</keyword>
<feature type="domain" description="EF-hand" evidence="10">
    <location>
        <begin position="301"/>
        <end position="336"/>
    </location>
</feature>
<comment type="cofactor">
    <cofactor evidence="1">
        <name>Mg(2+)</name>
        <dbReference type="ChEBI" id="CHEBI:18420"/>
    </cofactor>
</comment>
<dbReference type="InterPro" id="IPR050205">
    <property type="entry name" value="CDPK_Ser/Thr_kinases"/>
</dbReference>
<accession>A0A7S2K290</accession>
<dbReference type="PROSITE" id="PS00108">
    <property type="entry name" value="PROTEIN_KINASE_ST"/>
    <property type="match status" value="1"/>
</dbReference>
<dbReference type="SMART" id="SM00220">
    <property type="entry name" value="S_TKc"/>
    <property type="match status" value="1"/>
</dbReference>
<proteinExistence type="inferred from homology"/>
<dbReference type="InterPro" id="IPR008271">
    <property type="entry name" value="Ser/Thr_kinase_AS"/>
</dbReference>
<dbReference type="PROSITE" id="PS50011">
    <property type="entry name" value="PROTEIN_KINASE_DOM"/>
    <property type="match status" value="1"/>
</dbReference>
<dbReference type="Gene3D" id="1.10.238.10">
    <property type="entry name" value="EF-hand"/>
    <property type="match status" value="2"/>
</dbReference>
<keyword evidence="3" id="KW-0808">Transferase</keyword>
<dbReference type="InterPro" id="IPR018247">
    <property type="entry name" value="EF_Hand_1_Ca_BS"/>
</dbReference>
<gene>
    <name evidence="11" type="ORF">BRAN1462_LOCUS24633</name>
</gene>
<evidence type="ECO:0000256" key="6">
    <source>
        <dbReference type="ARBA" id="ARBA00022837"/>
    </source>
</evidence>
<feature type="domain" description="EF-hand" evidence="10">
    <location>
        <begin position="337"/>
        <end position="372"/>
    </location>
</feature>